<evidence type="ECO:0000256" key="2">
    <source>
        <dbReference type="ARBA" id="ARBA00022473"/>
    </source>
</evidence>
<proteinExistence type="inferred from homology"/>
<organism evidence="8 9">
    <name type="scientific">Prunus persica</name>
    <name type="common">Peach</name>
    <name type="synonym">Amygdalus persica</name>
    <dbReference type="NCBI Taxonomy" id="3760"/>
    <lineage>
        <taxon>Eukaryota</taxon>
        <taxon>Viridiplantae</taxon>
        <taxon>Streptophyta</taxon>
        <taxon>Embryophyta</taxon>
        <taxon>Tracheophyta</taxon>
        <taxon>Spermatophyta</taxon>
        <taxon>Magnoliopsida</taxon>
        <taxon>eudicotyledons</taxon>
        <taxon>Gunneridae</taxon>
        <taxon>Pentapetalae</taxon>
        <taxon>rosids</taxon>
        <taxon>fabids</taxon>
        <taxon>Rosales</taxon>
        <taxon>Rosaceae</taxon>
        <taxon>Amygdaloideae</taxon>
        <taxon>Amygdaleae</taxon>
        <taxon>Prunus</taxon>
    </lineage>
</organism>
<reference evidence="8 9" key="1">
    <citation type="journal article" date="2013" name="Nat. Genet.">
        <title>The high-quality draft genome of peach (Prunus persica) identifies unique patterns of genetic diversity, domestication and genome evolution.</title>
        <authorList>
            <consortium name="International Peach Genome Initiative"/>
            <person name="Verde I."/>
            <person name="Abbott A.G."/>
            <person name="Scalabrin S."/>
            <person name="Jung S."/>
            <person name="Shu S."/>
            <person name="Marroni F."/>
            <person name="Zhebentyayeva T."/>
            <person name="Dettori M.T."/>
            <person name="Grimwood J."/>
            <person name="Cattonaro F."/>
            <person name="Zuccolo A."/>
            <person name="Rossini L."/>
            <person name="Jenkins J."/>
            <person name="Vendramin E."/>
            <person name="Meisel L.A."/>
            <person name="Decroocq V."/>
            <person name="Sosinski B."/>
            <person name="Prochnik S."/>
            <person name="Mitros T."/>
            <person name="Policriti A."/>
            <person name="Cipriani G."/>
            <person name="Dondini L."/>
            <person name="Ficklin S."/>
            <person name="Goodstein D.M."/>
            <person name="Xuan P."/>
            <person name="Del Fabbro C."/>
            <person name="Aramini V."/>
            <person name="Copetti D."/>
            <person name="Gonzalez S."/>
            <person name="Horner D.S."/>
            <person name="Falchi R."/>
            <person name="Lucas S."/>
            <person name="Mica E."/>
            <person name="Maldonado J."/>
            <person name="Lazzari B."/>
            <person name="Bielenberg D."/>
            <person name="Pirona R."/>
            <person name="Miculan M."/>
            <person name="Barakat A."/>
            <person name="Testolin R."/>
            <person name="Stella A."/>
            <person name="Tartarini S."/>
            <person name="Tonutti P."/>
            <person name="Arus P."/>
            <person name="Orellana A."/>
            <person name="Wells C."/>
            <person name="Main D."/>
            <person name="Vizzotto G."/>
            <person name="Silva H."/>
            <person name="Salamini F."/>
            <person name="Schmutz J."/>
            <person name="Morgante M."/>
            <person name="Rokhsar D.S."/>
        </authorList>
    </citation>
    <scope>NUCLEOTIDE SEQUENCE [LARGE SCALE GENOMIC DNA]</scope>
    <source>
        <strain evidence="9">cv. Nemared</strain>
    </source>
</reference>
<evidence type="ECO:0000256" key="4">
    <source>
        <dbReference type="ARBA" id="ARBA00022692"/>
    </source>
</evidence>
<keyword evidence="9" id="KW-1185">Reference proteome</keyword>
<dbReference type="InterPro" id="IPR051525">
    <property type="entry name" value="DVL_RTFL_regulatory"/>
</dbReference>
<dbReference type="PANTHER" id="PTHR33102">
    <property type="entry name" value="DVL19-RELATED-RELATED"/>
    <property type="match status" value="1"/>
</dbReference>
<keyword evidence="5" id="KW-1133">Transmembrane helix</keyword>
<evidence type="ECO:0000256" key="3">
    <source>
        <dbReference type="ARBA" id="ARBA00022475"/>
    </source>
</evidence>
<evidence type="ECO:0000256" key="7">
    <source>
        <dbReference type="ARBA" id="ARBA00024340"/>
    </source>
</evidence>
<dbReference type="Proteomes" id="UP000006882">
    <property type="component" value="Chromosome G1"/>
</dbReference>
<evidence type="ECO:0000256" key="6">
    <source>
        <dbReference type="ARBA" id="ARBA00023136"/>
    </source>
</evidence>
<dbReference type="Pfam" id="PF08137">
    <property type="entry name" value="DVL"/>
    <property type="match status" value="1"/>
</dbReference>
<comment type="subcellular location">
    <subcellularLocation>
        <location evidence="1">Cell membrane</location>
        <topology evidence="1">Single-pass membrane protein</topology>
    </subcellularLocation>
</comment>
<evidence type="ECO:0000256" key="5">
    <source>
        <dbReference type="ARBA" id="ARBA00022989"/>
    </source>
</evidence>
<keyword evidence="2" id="KW-0217">Developmental protein</keyword>
<keyword evidence="6" id="KW-0472">Membrane</keyword>
<keyword evidence="4" id="KW-0812">Transmembrane</keyword>
<name>A0A251QXP2_PRUPE</name>
<evidence type="ECO:0000313" key="9">
    <source>
        <dbReference type="Proteomes" id="UP000006882"/>
    </source>
</evidence>
<dbReference type="EMBL" id="CM007651">
    <property type="protein sequence ID" value="ONI28599.1"/>
    <property type="molecule type" value="Genomic_DNA"/>
</dbReference>
<protein>
    <submittedName>
        <fullName evidence="8">Uncharacterized protein</fullName>
    </submittedName>
</protein>
<dbReference type="GO" id="GO:0008285">
    <property type="term" value="P:negative regulation of cell population proliferation"/>
    <property type="evidence" value="ECO:0007669"/>
    <property type="project" value="InterPro"/>
</dbReference>
<evidence type="ECO:0000256" key="1">
    <source>
        <dbReference type="ARBA" id="ARBA00004162"/>
    </source>
</evidence>
<accession>A0A251QXP2</accession>
<dbReference type="AlphaFoldDB" id="A0A251QXP2"/>
<evidence type="ECO:0000313" key="8">
    <source>
        <dbReference type="EMBL" id="ONI28599.1"/>
    </source>
</evidence>
<keyword evidence="3" id="KW-1003">Cell membrane</keyword>
<comment type="similarity">
    <text evidence="7">Belongs to the DVL/RTFL small polypeptides family.</text>
</comment>
<dbReference type="Gramene" id="ONI28599">
    <property type="protein sequence ID" value="ONI28599"/>
    <property type="gene ID" value="PRUPE_1G150500"/>
</dbReference>
<dbReference type="GO" id="GO:0005886">
    <property type="term" value="C:plasma membrane"/>
    <property type="evidence" value="ECO:0007669"/>
    <property type="project" value="UniProtKB-SubCell"/>
</dbReference>
<dbReference type="InterPro" id="IPR012552">
    <property type="entry name" value="DVL"/>
</dbReference>
<sequence>MKGRMSSVLTLKQLSWDKCSRLMREQRTRLYIMWRCTVILLCWDE</sequence>
<dbReference type="GO" id="GO:0048367">
    <property type="term" value="P:shoot system development"/>
    <property type="evidence" value="ECO:0007669"/>
    <property type="project" value="UniProtKB-ARBA"/>
</dbReference>
<gene>
    <name evidence="8" type="ORF">PRUPE_1G150500</name>
</gene>